<dbReference type="Proteomes" id="UP000503447">
    <property type="component" value="Chromosome"/>
</dbReference>
<reference evidence="2" key="1">
    <citation type="submission" date="2020-05" db="EMBL/GenBank/DDBJ databases">
        <title>Frigoriglobus tundricola gen. nov., sp. nov., a psychrotolerant cellulolytic planctomycete of the family Gemmataceae with two divergent copies of 16S rRNA gene.</title>
        <authorList>
            <person name="Kulichevskaya I.S."/>
            <person name="Ivanova A.A."/>
            <person name="Naumoff D.G."/>
            <person name="Beletsky A.V."/>
            <person name="Rijpstra W.I.C."/>
            <person name="Sinninghe Damste J.S."/>
            <person name="Mardanov A.V."/>
            <person name="Ravin N.V."/>
            <person name="Dedysh S.N."/>
        </authorList>
    </citation>
    <scope>NUCLEOTIDE SEQUENCE [LARGE SCALE GENOMIC DNA]</scope>
    <source>
        <strain evidence="2">PL17</strain>
    </source>
</reference>
<name>A0A6M5Z1M2_9BACT</name>
<accession>A0A6M5Z1M2</accession>
<evidence type="ECO:0000313" key="1">
    <source>
        <dbReference type="EMBL" id="QJX00318.1"/>
    </source>
</evidence>
<keyword evidence="2" id="KW-1185">Reference proteome</keyword>
<protein>
    <submittedName>
        <fullName evidence="1">Uncharacterized protein</fullName>
    </submittedName>
</protein>
<sequence>MDIRVNADEFAVMEWLHRKRERAAPDVKDFLASVLREQLKMEEVRYNRARDYLQHFKIIELRQAELESGTTVEAIQLTPDGENLYRHAVRDPDRYRFEPAPAAAR</sequence>
<dbReference type="EMBL" id="CP053452">
    <property type="protein sequence ID" value="QJX00318.1"/>
    <property type="molecule type" value="Genomic_DNA"/>
</dbReference>
<organism evidence="1 2">
    <name type="scientific">Frigoriglobus tundricola</name>
    <dbReference type="NCBI Taxonomy" id="2774151"/>
    <lineage>
        <taxon>Bacteria</taxon>
        <taxon>Pseudomonadati</taxon>
        <taxon>Planctomycetota</taxon>
        <taxon>Planctomycetia</taxon>
        <taxon>Gemmatales</taxon>
        <taxon>Gemmataceae</taxon>
        <taxon>Frigoriglobus</taxon>
    </lineage>
</organism>
<proteinExistence type="predicted"/>
<dbReference type="AlphaFoldDB" id="A0A6M5Z1M2"/>
<evidence type="ECO:0000313" key="2">
    <source>
        <dbReference type="Proteomes" id="UP000503447"/>
    </source>
</evidence>
<dbReference type="KEGG" id="ftj:FTUN_7944"/>
<dbReference type="RefSeq" id="WP_171475093.1">
    <property type="nucleotide sequence ID" value="NZ_CP053452.2"/>
</dbReference>
<gene>
    <name evidence="1" type="ORF">FTUN_7944</name>
</gene>